<gene>
    <name evidence="3" type="ORF">CTEN210_06412</name>
</gene>
<feature type="transmembrane region" description="Helical" evidence="1">
    <location>
        <begin position="67"/>
        <end position="87"/>
    </location>
</feature>
<evidence type="ECO:0000313" key="3">
    <source>
        <dbReference type="EMBL" id="GFH49936.1"/>
    </source>
</evidence>
<dbReference type="EMBL" id="BLLK01000038">
    <property type="protein sequence ID" value="GFH49936.1"/>
    <property type="molecule type" value="Genomic_DNA"/>
</dbReference>
<keyword evidence="1" id="KW-0812">Transmembrane</keyword>
<keyword evidence="2" id="KW-0732">Signal</keyword>
<feature type="chain" id="PRO_5042054654" evidence="2">
    <location>
        <begin position="23"/>
        <end position="278"/>
    </location>
</feature>
<feature type="transmembrane region" description="Helical" evidence="1">
    <location>
        <begin position="234"/>
        <end position="252"/>
    </location>
</feature>
<comment type="caution">
    <text evidence="3">The sequence shown here is derived from an EMBL/GenBank/DDBJ whole genome shotgun (WGS) entry which is preliminary data.</text>
</comment>
<protein>
    <submittedName>
        <fullName evidence="3">Uncharacterized protein</fullName>
    </submittedName>
</protein>
<keyword evidence="4" id="KW-1185">Reference proteome</keyword>
<feature type="transmembrane region" description="Helical" evidence="1">
    <location>
        <begin position="99"/>
        <end position="120"/>
    </location>
</feature>
<dbReference type="Proteomes" id="UP001054902">
    <property type="component" value="Unassembled WGS sequence"/>
</dbReference>
<name>A0AAD3H4F2_9STRA</name>
<evidence type="ECO:0000256" key="1">
    <source>
        <dbReference type="SAM" id="Phobius"/>
    </source>
</evidence>
<sequence length="278" mass="31450">MEASCAIALILVVISNILQAIATSKFLSRRNSGNFSMQSWKQLDPDYIKEHFQASVSDTGIHSITTITKAIALFFIFVPIIQVSWILSNGGKKRLSTHVAICVLAIAGGICELVVNLMMIGTNSMTAWLASSFNLDDWDSEGDGQGWRVLELMTMMMRGMMTWVNALEWISIFLIMTIIFFSIRNEKRHNPNSQVLFGSKWAILGLVIGILGLFEFIADLLRLRSWFLFMKVSFAIYIINMLILLPIWLVVLGRQLTSIKDRFEDWGNDEATPLNEMN</sequence>
<feature type="transmembrane region" description="Helical" evidence="1">
    <location>
        <begin position="195"/>
        <end position="214"/>
    </location>
</feature>
<evidence type="ECO:0000313" key="4">
    <source>
        <dbReference type="Proteomes" id="UP001054902"/>
    </source>
</evidence>
<reference evidence="3 4" key="1">
    <citation type="journal article" date="2021" name="Sci. Rep.">
        <title>The genome of the diatom Chaetoceros tenuissimus carries an ancient integrated fragment of an extant virus.</title>
        <authorList>
            <person name="Hongo Y."/>
            <person name="Kimura K."/>
            <person name="Takaki Y."/>
            <person name="Yoshida Y."/>
            <person name="Baba S."/>
            <person name="Kobayashi G."/>
            <person name="Nagasaki K."/>
            <person name="Hano T."/>
            <person name="Tomaru Y."/>
        </authorList>
    </citation>
    <scope>NUCLEOTIDE SEQUENCE [LARGE SCALE GENOMIC DNA]</scope>
    <source>
        <strain evidence="3 4">NIES-3715</strain>
    </source>
</reference>
<keyword evidence="1" id="KW-1133">Transmembrane helix</keyword>
<dbReference type="AlphaFoldDB" id="A0AAD3H4F2"/>
<keyword evidence="1" id="KW-0472">Membrane</keyword>
<feature type="transmembrane region" description="Helical" evidence="1">
    <location>
        <begin position="160"/>
        <end position="183"/>
    </location>
</feature>
<organism evidence="3 4">
    <name type="scientific">Chaetoceros tenuissimus</name>
    <dbReference type="NCBI Taxonomy" id="426638"/>
    <lineage>
        <taxon>Eukaryota</taxon>
        <taxon>Sar</taxon>
        <taxon>Stramenopiles</taxon>
        <taxon>Ochrophyta</taxon>
        <taxon>Bacillariophyta</taxon>
        <taxon>Coscinodiscophyceae</taxon>
        <taxon>Chaetocerotophycidae</taxon>
        <taxon>Chaetocerotales</taxon>
        <taxon>Chaetocerotaceae</taxon>
        <taxon>Chaetoceros</taxon>
    </lineage>
</organism>
<accession>A0AAD3H4F2</accession>
<feature type="signal peptide" evidence="2">
    <location>
        <begin position="1"/>
        <end position="22"/>
    </location>
</feature>
<proteinExistence type="predicted"/>
<evidence type="ECO:0000256" key="2">
    <source>
        <dbReference type="SAM" id="SignalP"/>
    </source>
</evidence>